<dbReference type="EMBL" id="LXQA011011579">
    <property type="protein sequence ID" value="MCI81132.1"/>
    <property type="molecule type" value="Genomic_DNA"/>
</dbReference>
<evidence type="ECO:0000256" key="1">
    <source>
        <dbReference type="SAM" id="Phobius"/>
    </source>
</evidence>
<feature type="non-terminal residue" evidence="2">
    <location>
        <position position="47"/>
    </location>
</feature>
<sequence>MTPLVPPFGSASVTDLGALFSMAASFAASGCLPVAKRLKDATLARTR</sequence>
<keyword evidence="3" id="KW-1185">Reference proteome</keyword>
<keyword evidence="1" id="KW-0812">Transmembrane</keyword>
<evidence type="ECO:0000313" key="2">
    <source>
        <dbReference type="EMBL" id="MCI81132.1"/>
    </source>
</evidence>
<comment type="caution">
    <text evidence="2">The sequence shown here is derived from an EMBL/GenBank/DDBJ whole genome shotgun (WGS) entry which is preliminary data.</text>
</comment>
<dbReference type="AlphaFoldDB" id="A0A392V145"/>
<proteinExistence type="predicted"/>
<name>A0A392V145_9FABA</name>
<accession>A0A392V145</accession>
<keyword evidence="1" id="KW-0472">Membrane</keyword>
<dbReference type="Proteomes" id="UP000265520">
    <property type="component" value="Unassembled WGS sequence"/>
</dbReference>
<protein>
    <submittedName>
        <fullName evidence="2">Uncharacterized protein</fullName>
    </submittedName>
</protein>
<keyword evidence="1" id="KW-1133">Transmembrane helix</keyword>
<reference evidence="2 3" key="1">
    <citation type="journal article" date="2018" name="Front. Plant Sci.">
        <title>Red Clover (Trifolium pratense) and Zigzag Clover (T. medium) - A Picture of Genomic Similarities and Differences.</title>
        <authorList>
            <person name="Dluhosova J."/>
            <person name="Istvanek J."/>
            <person name="Nedelnik J."/>
            <person name="Repkova J."/>
        </authorList>
    </citation>
    <scope>NUCLEOTIDE SEQUENCE [LARGE SCALE GENOMIC DNA]</scope>
    <source>
        <strain evidence="3">cv. 10/8</strain>
        <tissue evidence="2">Leaf</tissue>
    </source>
</reference>
<evidence type="ECO:0000313" key="3">
    <source>
        <dbReference type="Proteomes" id="UP000265520"/>
    </source>
</evidence>
<feature type="transmembrane region" description="Helical" evidence="1">
    <location>
        <begin position="16"/>
        <end position="35"/>
    </location>
</feature>
<organism evidence="2 3">
    <name type="scientific">Trifolium medium</name>
    <dbReference type="NCBI Taxonomy" id="97028"/>
    <lineage>
        <taxon>Eukaryota</taxon>
        <taxon>Viridiplantae</taxon>
        <taxon>Streptophyta</taxon>
        <taxon>Embryophyta</taxon>
        <taxon>Tracheophyta</taxon>
        <taxon>Spermatophyta</taxon>
        <taxon>Magnoliopsida</taxon>
        <taxon>eudicotyledons</taxon>
        <taxon>Gunneridae</taxon>
        <taxon>Pentapetalae</taxon>
        <taxon>rosids</taxon>
        <taxon>fabids</taxon>
        <taxon>Fabales</taxon>
        <taxon>Fabaceae</taxon>
        <taxon>Papilionoideae</taxon>
        <taxon>50 kb inversion clade</taxon>
        <taxon>NPAAA clade</taxon>
        <taxon>Hologalegina</taxon>
        <taxon>IRL clade</taxon>
        <taxon>Trifolieae</taxon>
        <taxon>Trifolium</taxon>
    </lineage>
</organism>